<dbReference type="PROSITE" id="PS51257">
    <property type="entry name" value="PROKAR_LIPOPROTEIN"/>
    <property type="match status" value="1"/>
</dbReference>
<dbReference type="SMART" id="SM00062">
    <property type="entry name" value="PBPb"/>
    <property type="match status" value="1"/>
</dbReference>
<feature type="domain" description="Solute-binding protein family 3/N-terminal" evidence="3">
    <location>
        <begin position="43"/>
        <end position="262"/>
    </location>
</feature>
<evidence type="ECO:0000259" key="3">
    <source>
        <dbReference type="SMART" id="SM00062"/>
    </source>
</evidence>
<accession>A0A6J4P2R3</accession>
<dbReference type="InterPro" id="IPR001638">
    <property type="entry name" value="Solute-binding_3/MltF_N"/>
</dbReference>
<organism evidence="4">
    <name type="scientific">uncultured Pseudonocardia sp</name>
    <dbReference type="NCBI Taxonomy" id="211455"/>
    <lineage>
        <taxon>Bacteria</taxon>
        <taxon>Bacillati</taxon>
        <taxon>Actinomycetota</taxon>
        <taxon>Actinomycetes</taxon>
        <taxon>Pseudonocardiales</taxon>
        <taxon>Pseudonocardiaceae</taxon>
        <taxon>Pseudonocardia</taxon>
        <taxon>environmental samples</taxon>
    </lineage>
</organism>
<name>A0A6J4P2R3_9PSEU</name>
<proteinExistence type="predicted"/>
<dbReference type="Pfam" id="PF00497">
    <property type="entry name" value="SBP_bac_3"/>
    <property type="match status" value="1"/>
</dbReference>
<sequence length="267" mass="27947">MLRRIPATLAVTALAASLAGCGGGEEPAAPAAAGGVELIQSGQLTTCTQVPYEPFQFREGDRIVGFDVEIVDLVATRIGVPQQIVETPFDNIQSGLALNSGLCDLGAAAMTITEERDQNLDFSDPYFDATQALLVPPGSDIAGVEQLTGRRLGVQSGTTGQDYATDNIAGAEQVVFEDIGLLLTAVQTGTVDAAINDNAPLLDYANKNPGFTVTEEFDTGEEYGLAVRTGNTALIEQINGALADARADGTYDALFEKWFGTTPPADN</sequence>
<protein>
    <recommendedName>
        <fullName evidence="3">Solute-binding protein family 3/N-terminal domain-containing protein</fullName>
    </recommendedName>
</protein>
<reference evidence="4" key="1">
    <citation type="submission" date="2020-02" db="EMBL/GenBank/DDBJ databases">
        <authorList>
            <person name="Meier V. D."/>
        </authorList>
    </citation>
    <scope>NUCLEOTIDE SEQUENCE</scope>
    <source>
        <strain evidence="4">AVDCRST_MAG66</strain>
    </source>
</reference>
<gene>
    <name evidence="4" type="ORF">AVDCRST_MAG66-1558</name>
</gene>
<dbReference type="EMBL" id="CADCUS010000237">
    <property type="protein sequence ID" value="CAA9403343.1"/>
    <property type="molecule type" value="Genomic_DNA"/>
</dbReference>
<evidence type="ECO:0000313" key="4">
    <source>
        <dbReference type="EMBL" id="CAA9403343.1"/>
    </source>
</evidence>
<feature type="signal peptide" evidence="2">
    <location>
        <begin position="1"/>
        <end position="15"/>
    </location>
</feature>
<evidence type="ECO:0000256" key="2">
    <source>
        <dbReference type="SAM" id="SignalP"/>
    </source>
</evidence>
<feature type="chain" id="PRO_5038335408" description="Solute-binding protein family 3/N-terminal domain-containing protein" evidence="2">
    <location>
        <begin position="16"/>
        <end position="267"/>
    </location>
</feature>
<evidence type="ECO:0000256" key="1">
    <source>
        <dbReference type="ARBA" id="ARBA00022729"/>
    </source>
</evidence>
<dbReference type="SUPFAM" id="SSF53850">
    <property type="entry name" value="Periplasmic binding protein-like II"/>
    <property type="match status" value="1"/>
</dbReference>
<dbReference type="AlphaFoldDB" id="A0A6J4P2R3"/>
<dbReference type="Gene3D" id="3.40.190.10">
    <property type="entry name" value="Periplasmic binding protein-like II"/>
    <property type="match status" value="2"/>
</dbReference>
<dbReference type="PANTHER" id="PTHR35936">
    <property type="entry name" value="MEMBRANE-BOUND LYTIC MUREIN TRANSGLYCOSYLASE F"/>
    <property type="match status" value="1"/>
</dbReference>
<dbReference type="PANTHER" id="PTHR35936:SF17">
    <property type="entry name" value="ARGININE-BINDING EXTRACELLULAR PROTEIN ARTP"/>
    <property type="match status" value="1"/>
</dbReference>
<keyword evidence="1 2" id="KW-0732">Signal</keyword>